<dbReference type="InterPro" id="IPR006015">
    <property type="entry name" value="Universal_stress_UspA"/>
</dbReference>
<dbReference type="PANTHER" id="PTHR46268">
    <property type="entry name" value="STRESS RESPONSE PROTEIN NHAX"/>
    <property type="match status" value="1"/>
</dbReference>
<evidence type="ECO:0000259" key="2">
    <source>
        <dbReference type="Pfam" id="PF00582"/>
    </source>
</evidence>
<comment type="similarity">
    <text evidence="1">Belongs to the universal stress protein A family.</text>
</comment>
<dbReference type="RefSeq" id="WP_250874059.1">
    <property type="nucleotide sequence ID" value="NZ_JALXFV010000005.1"/>
</dbReference>
<proteinExistence type="inferred from homology"/>
<feature type="domain" description="UspA" evidence="2">
    <location>
        <begin position="1"/>
        <end position="137"/>
    </location>
</feature>
<dbReference type="CDD" id="cd00293">
    <property type="entry name" value="USP-like"/>
    <property type="match status" value="1"/>
</dbReference>
<dbReference type="PANTHER" id="PTHR46268:SF6">
    <property type="entry name" value="UNIVERSAL STRESS PROTEIN UP12"/>
    <property type="match status" value="1"/>
</dbReference>
<evidence type="ECO:0000313" key="4">
    <source>
        <dbReference type="Proteomes" id="UP001597187"/>
    </source>
</evidence>
<dbReference type="EMBL" id="JBHUDC010000005">
    <property type="protein sequence ID" value="MFD1513952.1"/>
    <property type="molecule type" value="Genomic_DNA"/>
</dbReference>
<gene>
    <name evidence="3" type="ORF">ACFSBT_11745</name>
</gene>
<comment type="caution">
    <text evidence="3">The sequence shown here is derived from an EMBL/GenBank/DDBJ whole genome shotgun (WGS) entry which is preliminary data.</text>
</comment>
<dbReference type="PRINTS" id="PR01438">
    <property type="entry name" value="UNVRSLSTRESS"/>
</dbReference>
<reference evidence="3 4" key="1">
    <citation type="journal article" date="2019" name="Int. J. Syst. Evol. Microbiol.">
        <title>The Global Catalogue of Microorganisms (GCM) 10K type strain sequencing project: providing services to taxonomists for standard genome sequencing and annotation.</title>
        <authorList>
            <consortium name="The Broad Institute Genomics Platform"/>
            <consortium name="The Broad Institute Genome Sequencing Center for Infectious Disease"/>
            <person name="Wu L."/>
            <person name="Ma J."/>
        </authorList>
    </citation>
    <scope>NUCLEOTIDE SEQUENCE [LARGE SCALE GENOMIC DNA]</scope>
    <source>
        <strain evidence="3 4">CGMCC 1.12563</strain>
    </source>
</reference>
<protein>
    <submittedName>
        <fullName evidence="3">Universal stress protein</fullName>
    </submittedName>
</protein>
<dbReference type="Pfam" id="PF00582">
    <property type="entry name" value="Usp"/>
    <property type="match status" value="1"/>
</dbReference>
<dbReference type="InterPro" id="IPR006016">
    <property type="entry name" value="UspA"/>
</dbReference>
<evidence type="ECO:0000313" key="3">
    <source>
        <dbReference type="EMBL" id="MFD1513952.1"/>
    </source>
</evidence>
<name>A0ABD6AW15_9EURY</name>
<accession>A0ABD6AW15</accession>
<dbReference type="AlphaFoldDB" id="A0ABD6AW15"/>
<evidence type="ECO:0000256" key="1">
    <source>
        <dbReference type="ARBA" id="ARBA00008791"/>
    </source>
</evidence>
<sequence>MYDAILVPVDGSDGGNRAAEHALELADRYDAAIHALYVVDVSRYGEPALSSVELVVDELEDRGQELLATLADRADNDGIEVRTQSCHGVPHEEIVAYAEDQDVDLVVMGYQGYSHRNKIGSVAERVTRSGVRPVMLV</sequence>
<dbReference type="Gene3D" id="3.40.50.620">
    <property type="entry name" value="HUPs"/>
    <property type="match status" value="1"/>
</dbReference>
<dbReference type="InterPro" id="IPR014729">
    <property type="entry name" value="Rossmann-like_a/b/a_fold"/>
</dbReference>
<keyword evidence="4" id="KW-1185">Reference proteome</keyword>
<dbReference type="SUPFAM" id="SSF52402">
    <property type="entry name" value="Adenine nucleotide alpha hydrolases-like"/>
    <property type="match status" value="1"/>
</dbReference>
<organism evidence="3 4">
    <name type="scientific">Halomarina rubra</name>
    <dbReference type="NCBI Taxonomy" id="2071873"/>
    <lineage>
        <taxon>Archaea</taxon>
        <taxon>Methanobacteriati</taxon>
        <taxon>Methanobacteriota</taxon>
        <taxon>Stenosarchaea group</taxon>
        <taxon>Halobacteria</taxon>
        <taxon>Halobacteriales</taxon>
        <taxon>Natronomonadaceae</taxon>
        <taxon>Halomarina</taxon>
    </lineage>
</organism>
<dbReference type="Proteomes" id="UP001597187">
    <property type="component" value="Unassembled WGS sequence"/>
</dbReference>